<keyword evidence="8" id="KW-1185">Reference proteome</keyword>
<dbReference type="Gene3D" id="3.30.40.10">
    <property type="entry name" value="Zinc/RING finger domain, C3HC4 (zinc finger)"/>
    <property type="match status" value="1"/>
</dbReference>
<feature type="compositionally biased region" description="Basic and acidic residues" evidence="4">
    <location>
        <begin position="194"/>
        <end position="207"/>
    </location>
</feature>
<dbReference type="STRING" id="10141.ENSCPOP00000016043"/>
<dbReference type="InterPro" id="IPR041386">
    <property type="entry name" value="XAF1_C"/>
</dbReference>
<gene>
    <name evidence="7" type="primary">Xaf1</name>
</gene>
<dbReference type="Pfam" id="PF18608">
    <property type="entry name" value="XAF1_C"/>
    <property type="match status" value="1"/>
</dbReference>
<keyword evidence="2" id="KW-0863">Zinc-finger</keyword>
<dbReference type="GO" id="GO:0005739">
    <property type="term" value="C:mitochondrion"/>
    <property type="evidence" value="ECO:0007669"/>
    <property type="project" value="TreeGrafter"/>
</dbReference>
<feature type="region of interest" description="Disordered" evidence="4">
    <location>
        <begin position="182"/>
        <end position="246"/>
    </location>
</feature>
<evidence type="ECO:0000259" key="5">
    <source>
        <dbReference type="Pfam" id="PF18608"/>
    </source>
</evidence>
<evidence type="ECO:0000313" key="7">
    <source>
        <dbReference type="Ensembl" id="ENSCPOP00000016043.2"/>
    </source>
</evidence>
<evidence type="ECO:0000256" key="1">
    <source>
        <dbReference type="ARBA" id="ARBA00022723"/>
    </source>
</evidence>
<evidence type="ECO:0000256" key="2">
    <source>
        <dbReference type="ARBA" id="ARBA00022771"/>
    </source>
</evidence>
<keyword evidence="3" id="KW-0862">Zinc</keyword>
<organism evidence="7 8">
    <name type="scientific">Cavia porcellus</name>
    <name type="common">Guinea pig</name>
    <dbReference type="NCBI Taxonomy" id="10141"/>
    <lineage>
        <taxon>Eukaryota</taxon>
        <taxon>Metazoa</taxon>
        <taxon>Chordata</taxon>
        <taxon>Craniata</taxon>
        <taxon>Vertebrata</taxon>
        <taxon>Euteleostomi</taxon>
        <taxon>Mammalia</taxon>
        <taxon>Eutheria</taxon>
        <taxon>Euarchontoglires</taxon>
        <taxon>Glires</taxon>
        <taxon>Rodentia</taxon>
        <taxon>Hystricomorpha</taxon>
        <taxon>Caviidae</taxon>
        <taxon>Cavia</taxon>
    </lineage>
</organism>
<dbReference type="Proteomes" id="UP000005447">
    <property type="component" value="Unassembled WGS sequence"/>
</dbReference>
<reference evidence="7" key="2">
    <citation type="submission" date="2025-08" db="UniProtKB">
        <authorList>
            <consortium name="Ensembl"/>
        </authorList>
    </citation>
    <scope>IDENTIFICATION</scope>
    <source>
        <strain evidence="7">2N</strain>
    </source>
</reference>
<accession>H0VZB1</accession>
<keyword evidence="1" id="KW-0479">Metal-binding</keyword>
<dbReference type="InParanoid" id="H0VZB1"/>
<dbReference type="Pfam" id="PF21366">
    <property type="entry name" value="TRAFD1-XIAF1_ZnF"/>
    <property type="match status" value="1"/>
</dbReference>
<evidence type="ECO:0000259" key="6">
    <source>
        <dbReference type="Pfam" id="PF21366"/>
    </source>
</evidence>
<dbReference type="CTD" id="54739"/>
<dbReference type="GeneID" id="100728519"/>
<feature type="domain" description="TRAFD1/XAF1 zinc finger" evidence="6">
    <location>
        <begin position="95"/>
        <end position="129"/>
    </location>
</feature>
<dbReference type="OMA" id="MDHEADE"/>
<dbReference type="OrthoDB" id="422728at2759"/>
<reference evidence="7" key="3">
    <citation type="submission" date="2025-09" db="UniProtKB">
        <authorList>
            <consortium name="Ensembl"/>
        </authorList>
    </citation>
    <scope>IDENTIFICATION</scope>
    <source>
        <strain evidence="7">2N</strain>
    </source>
</reference>
<proteinExistence type="predicted"/>
<dbReference type="KEGG" id="cpoc:100728519"/>
<evidence type="ECO:0000256" key="4">
    <source>
        <dbReference type="SAM" id="MobiDB-lite"/>
    </source>
</evidence>
<dbReference type="FunCoup" id="H0VZB1">
    <property type="interactions" value="1469"/>
</dbReference>
<protein>
    <submittedName>
        <fullName evidence="7">Uncharacterized protein</fullName>
    </submittedName>
</protein>
<dbReference type="EMBL" id="AAKN02033215">
    <property type="status" value="NOT_ANNOTATED_CDS"/>
    <property type="molecule type" value="Genomic_DNA"/>
</dbReference>
<dbReference type="InterPro" id="IPR013083">
    <property type="entry name" value="Znf_RING/FYVE/PHD"/>
</dbReference>
<dbReference type="PANTHER" id="PTHR16295">
    <property type="entry name" value="TRAF-TYPE ZINC FINGER PROTEIN-RELATED"/>
    <property type="match status" value="1"/>
</dbReference>
<dbReference type="HOGENOM" id="CLU_066148_0_0_1"/>
<dbReference type="InterPro" id="IPR051986">
    <property type="entry name" value="Innate_Immune_Apopt_Reg"/>
</dbReference>
<dbReference type="InterPro" id="IPR049439">
    <property type="entry name" value="TRAFD1-XIAF1_Znf"/>
</dbReference>
<name>H0VZB1_CAVPO</name>
<dbReference type="VEuPathDB" id="HostDB:ENSCPOG00000023210"/>
<dbReference type="Pfam" id="PF23580">
    <property type="entry name" value="Znf_XAF1_N"/>
    <property type="match status" value="1"/>
</dbReference>
<dbReference type="GO" id="GO:0006915">
    <property type="term" value="P:apoptotic process"/>
    <property type="evidence" value="ECO:0007669"/>
    <property type="project" value="InterPro"/>
</dbReference>
<dbReference type="Ensembl" id="ENSCPOT00000022692.2">
    <property type="protein sequence ID" value="ENSCPOP00000016043.2"/>
    <property type="gene ID" value="ENSCPOG00000023210.2"/>
</dbReference>
<dbReference type="Gene3D" id="6.10.250.1730">
    <property type="match status" value="1"/>
</dbReference>
<dbReference type="InterPro" id="IPR031220">
    <property type="entry name" value="XAF1_C_sf"/>
</dbReference>
<dbReference type="GO" id="GO:0008270">
    <property type="term" value="F:zinc ion binding"/>
    <property type="evidence" value="ECO:0007669"/>
    <property type="project" value="UniProtKB-KW"/>
</dbReference>
<reference evidence="8" key="1">
    <citation type="journal article" date="2011" name="Nature">
        <title>A high-resolution map of human evolutionary constraint using 29 mammals.</title>
        <authorList>
            <person name="Lindblad-Toh K."/>
            <person name="Garber M."/>
            <person name="Zuk O."/>
            <person name="Lin M.F."/>
            <person name="Parker B.J."/>
            <person name="Washietl S."/>
            <person name="Kheradpour P."/>
            <person name="Ernst J."/>
            <person name="Jordan G."/>
            <person name="Mauceli E."/>
            <person name="Ward L.D."/>
            <person name="Lowe C.B."/>
            <person name="Holloway A.K."/>
            <person name="Clamp M."/>
            <person name="Gnerre S."/>
            <person name="Alfoldi J."/>
            <person name="Beal K."/>
            <person name="Chang J."/>
            <person name="Clawson H."/>
            <person name="Cuff J."/>
            <person name="Di Palma F."/>
            <person name="Fitzgerald S."/>
            <person name="Flicek P."/>
            <person name="Guttman M."/>
            <person name="Hubisz M.J."/>
            <person name="Jaffe D.B."/>
            <person name="Jungreis I."/>
            <person name="Kent W.J."/>
            <person name="Kostka D."/>
            <person name="Lara M."/>
            <person name="Martins A.L."/>
            <person name="Massingham T."/>
            <person name="Moltke I."/>
            <person name="Raney B.J."/>
            <person name="Rasmussen M.D."/>
            <person name="Robinson J."/>
            <person name="Stark A."/>
            <person name="Vilella A.J."/>
            <person name="Wen J."/>
            <person name="Xie X."/>
            <person name="Zody M.C."/>
            <person name="Baldwin J."/>
            <person name="Bloom T."/>
            <person name="Chin C.W."/>
            <person name="Heiman D."/>
            <person name="Nicol R."/>
            <person name="Nusbaum C."/>
            <person name="Young S."/>
            <person name="Wilkinson J."/>
            <person name="Worley K.C."/>
            <person name="Kovar C.L."/>
            <person name="Muzny D.M."/>
            <person name="Gibbs R.A."/>
            <person name="Cree A."/>
            <person name="Dihn H.H."/>
            <person name="Fowler G."/>
            <person name="Jhangiani S."/>
            <person name="Joshi V."/>
            <person name="Lee S."/>
            <person name="Lewis L.R."/>
            <person name="Nazareth L.V."/>
            <person name="Okwuonu G."/>
            <person name="Santibanez J."/>
            <person name="Warren W.C."/>
            <person name="Mardis E.R."/>
            <person name="Weinstock G.M."/>
            <person name="Wilson R.K."/>
            <person name="Delehaunty K."/>
            <person name="Dooling D."/>
            <person name="Fronik C."/>
            <person name="Fulton L."/>
            <person name="Fulton B."/>
            <person name="Graves T."/>
            <person name="Minx P."/>
            <person name="Sodergren E."/>
            <person name="Birney E."/>
            <person name="Margulies E.H."/>
            <person name="Herrero J."/>
            <person name="Green E.D."/>
            <person name="Haussler D."/>
            <person name="Siepel A."/>
            <person name="Goldman N."/>
            <person name="Pollard K.S."/>
            <person name="Pedersen J.S."/>
            <person name="Lander E.S."/>
            <person name="Kellis M."/>
        </authorList>
    </citation>
    <scope>NUCLEOTIDE SEQUENCE [LARGE SCALE GENOMIC DNA]</scope>
    <source>
        <strain evidence="8">2N</strain>
    </source>
</reference>
<dbReference type="RefSeq" id="XP_003469554.2">
    <property type="nucleotide sequence ID" value="XM_003469506.5"/>
</dbReference>
<evidence type="ECO:0000256" key="3">
    <source>
        <dbReference type="ARBA" id="ARBA00022833"/>
    </source>
</evidence>
<dbReference type="Bgee" id="ENSCPOG00000023210">
    <property type="expression patterns" value="Expressed in testis and 13 other cell types or tissues"/>
</dbReference>
<dbReference type="AlphaFoldDB" id="H0VZB1"/>
<evidence type="ECO:0000313" key="8">
    <source>
        <dbReference type="Proteomes" id="UP000005447"/>
    </source>
</evidence>
<sequence length="285" mass="32512">MEEEFLVCRNCMKNVPSSHFILHEAHCLRFLAPQRKEPVLGAKTQEHCEQRDSQVKCVMCHQSVQKSLLKLHEAKECQERPVKCRFCELTMHVSTLETHEAHCGFRTERCPHCDQLILLWVLDQHRDVCQLKQALSREGERTSVPSRKICKYCDKIISGSLQSHYMEDCSAASEPLKKLLISFPSRPGGNQTPTEEKAVRPKTKDINRSPLLFESSTNQAPRDTDRPMNLPSESELGSGAASPAENEPPYDILKRCLQCGILLPLPILNQHEVKCRQLAFSRESR</sequence>
<dbReference type="GeneTree" id="ENSGT00530000063869"/>
<feature type="domain" description="XIAP-associated factor 1 C-terminal" evidence="5">
    <location>
        <begin position="240"/>
        <end position="283"/>
    </location>
</feature>
<dbReference type="PANTHER" id="PTHR16295:SF17">
    <property type="entry name" value="XIAP-ASSOCIATED FACTOR 1"/>
    <property type="match status" value="1"/>
</dbReference>